<organism evidence="1">
    <name type="scientific">Arundo donax</name>
    <name type="common">Giant reed</name>
    <name type="synonym">Donax arundinaceus</name>
    <dbReference type="NCBI Taxonomy" id="35708"/>
    <lineage>
        <taxon>Eukaryota</taxon>
        <taxon>Viridiplantae</taxon>
        <taxon>Streptophyta</taxon>
        <taxon>Embryophyta</taxon>
        <taxon>Tracheophyta</taxon>
        <taxon>Spermatophyta</taxon>
        <taxon>Magnoliopsida</taxon>
        <taxon>Liliopsida</taxon>
        <taxon>Poales</taxon>
        <taxon>Poaceae</taxon>
        <taxon>PACMAD clade</taxon>
        <taxon>Arundinoideae</taxon>
        <taxon>Arundineae</taxon>
        <taxon>Arundo</taxon>
    </lineage>
</organism>
<reference evidence="1" key="1">
    <citation type="submission" date="2014-09" db="EMBL/GenBank/DDBJ databases">
        <authorList>
            <person name="Magalhaes I.L.F."/>
            <person name="Oliveira U."/>
            <person name="Santos F.R."/>
            <person name="Vidigal T.H.D.A."/>
            <person name="Brescovit A.D."/>
            <person name="Santos A.J."/>
        </authorList>
    </citation>
    <scope>NUCLEOTIDE SEQUENCE</scope>
    <source>
        <tissue evidence="1">Shoot tissue taken approximately 20 cm above the soil surface</tissue>
    </source>
</reference>
<protein>
    <submittedName>
        <fullName evidence="1">Uncharacterized protein</fullName>
    </submittedName>
</protein>
<accession>A0A0A9B7P2</accession>
<dbReference type="AlphaFoldDB" id="A0A0A9B7P2"/>
<name>A0A0A9B7P2_ARUDO</name>
<dbReference type="EMBL" id="GBRH01239742">
    <property type="protein sequence ID" value="JAD58153.1"/>
    <property type="molecule type" value="Transcribed_RNA"/>
</dbReference>
<sequence>MPKGSSSGAAVALWIPQIPIIWRPCTLGGSTMRQHSNGTRLTVWVQLGVQPRWTIPVTMYNSSSSSLMHHTCRIQCMRRFRQLLRKTPPQAVSRVGDRGAPRNTHPTCCSMPSTQVGISIPTPSSGIRLSHTSRLPCRLGQLVRFKMVQAIVLLQLLVGWIIMPNKVKISLSTITWPNITPSQTVTHIRASGRLMHLVTRCNLKVVSMVLIRTQMLRLSVPLKAIRVVLTQLKLLRITMVDTRA</sequence>
<reference evidence="1" key="2">
    <citation type="journal article" date="2015" name="Data Brief">
        <title>Shoot transcriptome of the giant reed, Arundo donax.</title>
        <authorList>
            <person name="Barrero R.A."/>
            <person name="Guerrero F.D."/>
            <person name="Moolhuijzen P."/>
            <person name="Goolsby J.A."/>
            <person name="Tidwell J."/>
            <person name="Bellgard S.E."/>
            <person name="Bellgard M.I."/>
        </authorList>
    </citation>
    <scope>NUCLEOTIDE SEQUENCE</scope>
    <source>
        <tissue evidence="1">Shoot tissue taken approximately 20 cm above the soil surface</tissue>
    </source>
</reference>
<proteinExistence type="predicted"/>
<evidence type="ECO:0000313" key="1">
    <source>
        <dbReference type="EMBL" id="JAD58153.1"/>
    </source>
</evidence>